<accession>A0A1Y0Y2R7</accession>
<protein>
    <submittedName>
        <fullName evidence="1">Uncharacterized protein</fullName>
    </submittedName>
</protein>
<evidence type="ECO:0000313" key="1">
    <source>
        <dbReference type="EMBL" id="ARW49499.1"/>
    </source>
</evidence>
<reference evidence="1 2" key="1">
    <citation type="submission" date="2017-05" db="EMBL/GenBank/DDBJ databases">
        <title>Genome sequence of Acetobacter pasteurianus subsp. pasteurianus strain SRCM101342.</title>
        <authorList>
            <person name="Cho S.H."/>
        </authorList>
    </citation>
    <scope>NUCLEOTIDE SEQUENCE [LARGE SCALE GENOMIC DNA]</scope>
    <source>
        <strain evidence="1 2">SRCM101342</strain>
        <plasmid evidence="2">pap1342-5</plasmid>
    </source>
</reference>
<dbReference type="EMBL" id="CP021514">
    <property type="protein sequence ID" value="ARW49499.1"/>
    <property type="molecule type" value="Genomic_DNA"/>
</dbReference>
<geneLocation type="plasmid" evidence="2">
    <name>pap1342-5</name>
</geneLocation>
<dbReference type="AlphaFoldDB" id="A0A1Y0Y2R7"/>
<name>A0A1Y0Y2R7_ACEPA</name>
<organism evidence="1 2">
    <name type="scientific">Acetobacter pasteurianus subsp. pasteurianus</name>
    <dbReference type="NCBI Taxonomy" id="481145"/>
    <lineage>
        <taxon>Bacteria</taxon>
        <taxon>Pseudomonadati</taxon>
        <taxon>Pseudomonadota</taxon>
        <taxon>Alphaproteobacteria</taxon>
        <taxon>Acetobacterales</taxon>
        <taxon>Acetobacteraceae</taxon>
        <taxon>Acetobacter</taxon>
    </lineage>
</organism>
<gene>
    <name evidence="1" type="ORF">S1001342_03209</name>
</gene>
<dbReference type="RefSeq" id="WP_197687413.1">
    <property type="nucleotide sequence ID" value="NZ_CP021514.1"/>
</dbReference>
<evidence type="ECO:0000313" key="2">
    <source>
        <dbReference type="Proteomes" id="UP000196205"/>
    </source>
</evidence>
<proteinExistence type="predicted"/>
<keyword evidence="1" id="KW-0614">Plasmid</keyword>
<dbReference type="Proteomes" id="UP000196205">
    <property type="component" value="Plasmid pAP1342-5"/>
</dbReference>
<sequence>MINDRYTSKPVQSEVDRAKSWILQQKTVKTINYKTSTYHYKHVAERWCGGYISQDSFNEALDQLGIKRSGDYTCFSKRKSKQ</sequence>